<dbReference type="OrthoDB" id="1122253at2"/>
<dbReference type="Proteomes" id="UP000218267">
    <property type="component" value="Chromosome"/>
</dbReference>
<reference evidence="4" key="2">
    <citation type="journal article" date="2020" name="Antonie Van Leeuwenhoek">
        <title>Labilibaculum antarcticum sp. nov., a novel facultative anaerobic, psychrotorelant bacterium isolated from marine sediment of Antarctica.</title>
        <authorList>
            <person name="Watanabe M."/>
            <person name="Kojima H."/>
            <person name="Fukui M."/>
        </authorList>
    </citation>
    <scope>NUCLEOTIDE SEQUENCE [LARGE SCALE GENOMIC DNA]</scope>
    <source>
        <strain evidence="4">SPP2</strain>
    </source>
</reference>
<accession>A0A1Y1CEY8</accession>
<dbReference type="GO" id="GO:0003677">
    <property type="term" value="F:DNA binding"/>
    <property type="evidence" value="ECO:0007669"/>
    <property type="project" value="InterPro"/>
</dbReference>
<dbReference type="KEGG" id="mbas:ALGA_0197"/>
<reference evidence="3 4" key="1">
    <citation type="journal article" date="2018" name="Mar. Genomics">
        <title>Complete genome sequence of Marinifilaceae bacterium strain SPP2, isolated from the Antarctic marine sediment.</title>
        <authorList>
            <person name="Watanabe M."/>
            <person name="Kojima H."/>
            <person name="Fukui M."/>
        </authorList>
    </citation>
    <scope>NUCLEOTIDE SEQUENCE [LARGE SCALE GENOMIC DNA]</scope>
    <source>
        <strain evidence="3 4">SPP2</strain>
    </source>
</reference>
<name>A0A1Y1CEY8_9BACT</name>
<organism evidence="3 4">
    <name type="scientific">Labilibaculum antarcticum</name>
    <dbReference type="NCBI Taxonomy" id="1717717"/>
    <lineage>
        <taxon>Bacteria</taxon>
        <taxon>Pseudomonadati</taxon>
        <taxon>Bacteroidota</taxon>
        <taxon>Bacteroidia</taxon>
        <taxon>Marinilabiliales</taxon>
        <taxon>Marinifilaceae</taxon>
        <taxon>Labilibaculum</taxon>
    </lineage>
</organism>
<keyword evidence="4" id="KW-1185">Reference proteome</keyword>
<dbReference type="InterPro" id="IPR001387">
    <property type="entry name" value="Cro/C1-type_HTH"/>
</dbReference>
<feature type="coiled-coil region" evidence="1">
    <location>
        <begin position="78"/>
        <end position="105"/>
    </location>
</feature>
<proteinExistence type="predicted"/>
<dbReference type="SUPFAM" id="SSF47413">
    <property type="entry name" value="lambda repressor-like DNA-binding domains"/>
    <property type="match status" value="1"/>
</dbReference>
<dbReference type="RefSeq" id="WP_096427528.1">
    <property type="nucleotide sequence ID" value="NZ_AP018042.1"/>
</dbReference>
<dbReference type="AlphaFoldDB" id="A0A1Y1CEY8"/>
<sequence length="113" mass="12983">MKKLMQIQSDLKVNELIKEEMKKQAVSSVELAERLHIAPSSVYNILESDSIQVARLETISKALKINFFRIVAEQINIHEPANEKIESLEEQVRDQRKENEILKEVITLLGGNK</sequence>
<dbReference type="InterPro" id="IPR010982">
    <property type="entry name" value="Lambda_DNA-bd_dom_sf"/>
</dbReference>
<dbReference type="Gene3D" id="1.10.260.40">
    <property type="entry name" value="lambda repressor-like DNA-binding domains"/>
    <property type="match status" value="1"/>
</dbReference>
<feature type="domain" description="HTH cro/C1-type" evidence="2">
    <location>
        <begin position="17"/>
        <end position="68"/>
    </location>
</feature>
<gene>
    <name evidence="3" type="ORF">ALGA_0197</name>
</gene>
<evidence type="ECO:0000256" key="1">
    <source>
        <dbReference type="SAM" id="Coils"/>
    </source>
</evidence>
<protein>
    <submittedName>
        <fullName evidence="3">Transcriptional regulator</fullName>
    </submittedName>
</protein>
<evidence type="ECO:0000313" key="3">
    <source>
        <dbReference type="EMBL" id="BAX78592.1"/>
    </source>
</evidence>
<evidence type="ECO:0000259" key="2">
    <source>
        <dbReference type="PROSITE" id="PS50943"/>
    </source>
</evidence>
<dbReference type="EMBL" id="AP018042">
    <property type="protein sequence ID" value="BAX78592.1"/>
    <property type="molecule type" value="Genomic_DNA"/>
</dbReference>
<dbReference type="Pfam" id="PF01381">
    <property type="entry name" value="HTH_3"/>
    <property type="match status" value="1"/>
</dbReference>
<evidence type="ECO:0000313" key="4">
    <source>
        <dbReference type="Proteomes" id="UP000218267"/>
    </source>
</evidence>
<keyword evidence="1" id="KW-0175">Coiled coil</keyword>
<dbReference type="PROSITE" id="PS50943">
    <property type="entry name" value="HTH_CROC1"/>
    <property type="match status" value="1"/>
</dbReference>